<comment type="caution">
    <text evidence="8">The sequence shown here is derived from an EMBL/GenBank/DDBJ whole genome shotgun (WGS) entry which is preliminary data.</text>
</comment>
<protein>
    <recommendedName>
        <fullName evidence="7">Lysozyme</fullName>
        <ecNumber evidence="7">3.2.1.17</ecNumber>
    </recommendedName>
</protein>
<evidence type="ECO:0000256" key="5">
    <source>
        <dbReference type="ARBA" id="ARBA00023200"/>
    </source>
</evidence>
<evidence type="ECO:0000256" key="4">
    <source>
        <dbReference type="ARBA" id="ARBA00022801"/>
    </source>
</evidence>
<dbReference type="InterPro" id="IPR002196">
    <property type="entry name" value="Glyco_hydro_24"/>
</dbReference>
<keyword evidence="6 7" id="KW-0326">Glycosidase</keyword>
<dbReference type="EMBL" id="SMGJ01000003">
    <property type="protein sequence ID" value="TCK70087.1"/>
    <property type="molecule type" value="Genomic_DNA"/>
</dbReference>
<keyword evidence="2 7" id="KW-0929">Antimicrobial</keyword>
<dbReference type="GO" id="GO:0003796">
    <property type="term" value="F:lysozyme activity"/>
    <property type="evidence" value="ECO:0007669"/>
    <property type="project" value="UniProtKB-EC"/>
</dbReference>
<evidence type="ECO:0000313" key="9">
    <source>
        <dbReference type="Proteomes" id="UP000295496"/>
    </source>
</evidence>
<dbReference type="InterPro" id="IPR023347">
    <property type="entry name" value="Lysozyme_dom_sf"/>
</dbReference>
<dbReference type="RefSeq" id="WP_132301715.1">
    <property type="nucleotide sequence ID" value="NZ_CP170642.1"/>
</dbReference>
<keyword evidence="9" id="KW-1185">Reference proteome</keyword>
<keyword evidence="3 7" id="KW-0081">Bacteriolytic enzyme</keyword>
<dbReference type="CDD" id="cd00737">
    <property type="entry name" value="lyz_endolysin_autolysin"/>
    <property type="match status" value="1"/>
</dbReference>
<dbReference type="Pfam" id="PF00959">
    <property type="entry name" value="Phage_lysozyme"/>
    <property type="match status" value="1"/>
</dbReference>
<name>A0A4R1KZH9_9PAST</name>
<dbReference type="InterPro" id="IPR051018">
    <property type="entry name" value="Bacteriophage_GH24"/>
</dbReference>
<dbReference type="PANTHER" id="PTHR38107">
    <property type="match status" value="1"/>
</dbReference>
<gene>
    <name evidence="8" type="ORF">EV692_1313</name>
</gene>
<evidence type="ECO:0000256" key="3">
    <source>
        <dbReference type="ARBA" id="ARBA00022638"/>
    </source>
</evidence>
<evidence type="ECO:0000313" key="8">
    <source>
        <dbReference type="EMBL" id="TCK70087.1"/>
    </source>
</evidence>
<dbReference type="InterPro" id="IPR033907">
    <property type="entry name" value="Endolysin_autolysin"/>
</dbReference>
<dbReference type="Gene3D" id="1.10.530.40">
    <property type="match status" value="1"/>
</dbReference>
<evidence type="ECO:0000256" key="1">
    <source>
        <dbReference type="ARBA" id="ARBA00000632"/>
    </source>
</evidence>
<dbReference type="InterPro" id="IPR034690">
    <property type="entry name" value="Endolysin_T4_type"/>
</dbReference>
<evidence type="ECO:0000256" key="7">
    <source>
        <dbReference type="RuleBase" id="RU003788"/>
    </source>
</evidence>
<reference evidence="8 9" key="1">
    <citation type="submission" date="2019-03" db="EMBL/GenBank/DDBJ databases">
        <title>Genomic Encyclopedia of Type Strains, Phase IV (KMG-IV): sequencing the most valuable type-strain genomes for metagenomic binning, comparative biology and taxonomic classification.</title>
        <authorList>
            <person name="Goeker M."/>
        </authorList>
    </citation>
    <scope>NUCLEOTIDE SEQUENCE [LARGE SCALE GENOMIC DNA]</scope>
    <source>
        <strain evidence="8 9">DSM 10053</strain>
    </source>
</reference>
<comment type="catalytic activity">
    <reaction evidence="1 7">
        <text>Hydrolysis of (1-&gt;4)-beta-linkages between N-acetylmuramic acid and N-acetyl-D-glucosamine residues in a peptidoglycan and between N-acetyl-D-glucosamine residues in chitodextrins.</text>
        <dbReference type="EC" id="3.2.1.17"/>
    </reaction>
</comment>
<dbReference type="GO" id="GO:0016998">
    <property type="term" value="P:cell wall macromolecule catabolic process"/>
    <property type="evidence" value="ECO:0007669"/>
    <property type="project" value="InterPro"/>
</dbReference>
<keyword evidence="5" id="KW-1035">Host cytoplasm</keyword>
<dbReference type="HAMAP" id="MF_04110">
    <property type="entry name" value="ENDOLYSIN_T4"/>
    <property type="match status" value="1"/>
</dbReference>
<dbReference type="AlphaFoldDB" id="A0A4R1KZH9"/>
<proteinExistence type="inferred from homology"/>
<dbReference type="PANTHER" id="PTHR38107:SF3">
    <property type="entry name" value="LYSOZYME RRRD-RELATED"/>
    <property type="match status" value="1"/>
</dbReference>
<sequence length="264" mass="29362">MNENQWNISEQGINALKGYEALRTKAYLDDAGKWTIGYGHTGKVGNIPVRQGMEITEQQAEELFKSRLPEFENAVRNNVNVPLSQNQYDALVSLAYNIGPTAFSNSTLVKKLNAGDMDGAAEQFMAWRKVGDKDNQGLINRRNREREMFLGVGEGQAPNIPLPTQYDNPYDSPVKKGNNPLNNNIYAAFNPQGNQTAQNNPFSHYFNQLNGTLEPLSQEVENPTPSNRQKYQSQLAAAFGVTPQANNGMPDYIGDLVKSIYDQA</sequence>
<organism evidence="8 9">
    <name type="scientific">Lonepinella koalarum</name>
    <dbReference type="NCBI Taxonomy" id="53417"/>
    <lineage>
        <taxon>Bacteria</taxon>
        <taxon>Pseudomonadati</taxon>
        <taxon>Pseudomonadota</taxon>
        <taxon>Gammaproteobacteria</taxon>
        <taxon>Pasteurellales</taxon>
        <taxon>Pasteurellaceae</taxon>
        <taxon>Lonepinella</taxon>
    </lineage>
</organism>
<evidence type="ECO:0000256" key="2">
    <source>
        <dbReference type="ARBA" id="ARBA00022529"/>
    </source>
</evidence>
<dbReference type="GO" id="GO:0009253">
    <property type="term" value="P:peptidoglycan catabolic process"/>
    <property type="evidence" value="ECO:0007669"/>
    <property type="project" value="InterPro"/>
</dbReference>
<dbReference type="SUPFAM" id="SSF53955">
    <property type="entry name" value="Lysozyme-like"/>
    <property type="match status" value="1"/>
</dbReference>
<dbReference type="GO" id="GO:0042742">
    <property type="term" value="P:defense response to bacterium"/>
    <property type="evidence" value="ECO:0007669"/>
    <property type="project" value="UniProtKB-KW"/>
</dbReference>
<dbReference type="Proteomes" id="UP000295496">
    <property type="component" value="Unassembled WGS sequence"/>
</dbReference>
<comment type="similarity">
    <text evidence="7">Belongs to the glycosyl hydrolase 24 family.</text>
</comment>
<accession>A0A4R1KZH9</accession>
<evidence type="ECO:0000256" key="6">
    <source>
        <dbReference type="ARBA" id="ARBA00023295"/>
    </source>
</evidence>
<dbReference type="InterPro" id="IPR023346">
    <property type="entry name" value="Lysozyme-like_dom_sf"/>
</dbReference>
<dbReference type="GO" id="GO:0031640">
    <property type="term" value="P:killing of cells of another organism"/>
    <property type="evidence" value="ECO:0007669"/>
    <property type="project" value="UniProtKB-KW"/>
</dbReference>
<dbReference type="EC" id="3.2.1.17" evidence="7"/>
<keyword evidence="4 7" id="KW-0378">Hydrolase</keyword>